<protein>
    <submittedName>
        <fullName evidence="1">Uncharacterized protein</fullName>
    </submittedName>
</protein>
<evidence type="ECO:0000313" key="1">
    <source>
        <dbReference type="EMBL" id="GFY60852.1"/>
    </source>
</evidence>
<accession>A0A8X6XY29</accession>
<keyword evidence="2" id="KW-1185">Reference proteome</keyword>
<comment type="caution">
    <text evidence="1">The sequence shown here is derived from an EMBL/GenBank/DDBJ whole genome shotgun (WGS) entry which is preliminary data.</text>
</comment>
<dbReference type="Proteomes" id="UP000886998">
    <property type="component" value="Unassembled WGS sequence"/>
</dbReference>
<evidence type="ECO:0000313" key="2">
    <source>
        <dbReference type="Proteomes" id="UP000886998"/>
    </source>
</evidence>
<dbReference type="AlphaFoldDB" id="A0A8X6XY29"/>
<organism evidence="1 2">
    <name type="scientific">Trichonephila inaurata madagascariensis</name>
    <dbReference type="NCBI Taxonomy" id="2747483"/>
    <lineage>
        <taxon>Eukaryota</taxon>
        <taxon>Metazoa</taxon>
        <taxon>Ecdysozoa</taxon>
        <taxon>Arthropoda</taxon>
        <taxon>Chelicerata</taxon>
        <taxon>Arachnida</taxon>
        <taxon>Araneae</taxon>
        <taxon>Araneomorphae</taxon>
        <taxon>Entelegynae</taxon>
        <taxon>Araneoidea</taxon>
        <taxon>Nephilidae</taxon>
        <taxon>Trichonephila</taxon>
        <taxon>Trichonephila inaurata</taxon>
    </lineage>
</organism>
<reference evidence="1" key="1">
    <citation type="submission" date="2020-08" db="EMBL/GenBank/DDBJ databases">
        <title>Multicomponent nature underlies the extraordinary mechanical properties of spider dragline silk.</title>
        <authorList>
            <person name="Kono N."/>
            <person name="Nakamura H."/>
            <person name="Mori M."/>
            <person name="Yoshida Y."/>
            <person name="Ohtoshi R."/>
            <person name="Malay A.D."/>
            <person name="Moran D.A.P."/>
            <person name="Tomita M."/>
            <person name="Numata K."/>
            <person name="Arakawa K."/>
        </authorList>
    </citation>
    <scope>NUCLEOTIDE SEQUENCE</scope>
</reference>
<name>A0A8X6XY29_9ARAC</name>
<dbReference type="EMBL" id="BMAV01013308">
    <property type="protein sequence ID" value="GFY60852.1"/>
    <property type="molecule type" value="Genomic_DNA"/>
</dbReference>
<dbReference type="OrthoDB" id="10456123at2759"/>
<gene>
    <name evidence="1" type="ORF">TNIN_443241</name>
</gene>
<proteinExistence type="predicted"/>
<sequence>MTPNIPSPSVLKARYFDIPDSICMTASTGETPPNAGFRRVPEPRNFCPVYLGDPFVTRNKTKNNEKRNAKRVILFPLEMDG</sequence>